<dbReference type="GO" id="GO:0051301">
    <property type="term" value="P:cell division"/>
    <property type="evidence" value="ECO:0007669"/>
    <property type="project" value="UniProtKB-KW"/>
</dbReference>
<keyword evidence="7" id="KW-0963">Cytoplasm</keyword>
<feature type="binding site" evidence="7">
    <location>
        <begin position="159"/>
        <end position="160"/>
    </location>
    <ligand>
        <name>UDP-N-acetyl-alpha-D-muramoyl-L-alanyl-D-glutamate</name>
        <dbReference type="ChEBI" id="CHEBI:83900"/>
    </ligand>
</feature>
<keyword evidence="7" id="KW-0460">Magnesium</keyword>
<dbReference type="NCBIfam" id="NF001126">
    <property type="entry name" value="PRK00139.1-4"/>
    <property type="match status" value="1"/>
</dbReference>
<keyword evidence="13" id="KW-1185">Reference proteome</keyword>
<feature type="short sequence motif" description="Meso-diaminopimelate recognition motif" evidence="7">
    <location>
        <begin position="412"/>
        <end position="415"/>
    </location>
</feature>
<comment type="catalytic activity">
    <reaction evidence="7">
        <text>UDP-N-acetyl-alpha-D-muramoyl-L-alanyl-D-glutamate + meso-2,6-diaminopimelate + ATP = UDP-N-acetyl-alpha-D-muramoyl-L-alanyl-gamma-D-glutamyl-meso-2,6-diaminopimelate + ADP + phosphate + H(+)</text>
        <dbReference type="Rhea" id="RHEA:23676"/>
        <dbReference type="ChEBI" id="CHEBI:15378"/>
        <dbReference type="ChEBI" id="CHEBI:30616"/>
        <dbReference type="ChEBI" id="CHEBI:43474"/>
        <dbReference type="ChEBI" id="CHEBI:57791"/>
        <dbReference type="ChEBI" id="CHEBI:83900"/>
        <dbReference type="ChEBI" id="CHEBI:83905"/>
        <dbReference type="ChEBI" id="CHEBI:456216"/>
        <dbReference type="EC" id="6.3.2.13"/>
    </reaction>
</comment>
<dbReference type="HAMAP" id="MF_00208">
    <property type="entry name" value="MurE"/>
    <property type="match status" value="1"/>
</dbReference>
<keyword evidence="7" id="KW-0547">Nucleotide-binding</keyword>
<dbReference type="EMBL" id="BGOW01000001">
    <property type="protein sequence ID" value="GBL44326.1"/>
    <property type="molecule type" value="Genomic_DNA"/>
</dbReference>
<evidence type="ECO:0000256" key="1">
    <source>
        <dbReference type="ARBA" id="ARBA00005898"/>
    </source>
</evidence>
<feature type="binding site" evidence="7">
    <location>
        <position position="192"/>
    </location>
    <ligand>
        <name>UDP-N-acetyl-alpha-D-muramoyl-L-alanyl-D-glutamate</name>
        <dbReference type="ChEBI" id="CHEBI:83900"/>
    </ligand>
</feature>
<dbReference type="NCBIfam" id="TIGR01085">
    <property type="entry name" value="murE"/>
    <property type="match status" value="1"/>
</dbReference>
<feature type="binding site" evidence="7">
    <location>
        <position position="158"/>
    </location>
    <ligand>
        <name>UDP-N-acetyl-alpha-D-muramoyl-L-alanyl-D-glutamate</name>
        <dbReference type="ChEBI" id="CHEBI:83900"/>
    </ligand>
</feature>
<evidence type="ECO:0000259" key="10">
    <source>
        <dbReference type="Pfam" id="PF02875"/>
    </source>
</evidence>
<comment type="similarity">
    <text evidence="1 7">Belongs to the MurCDEF family. MurE subfamily.</text>
</comment>
<keyword evidence="7 12" id="KW-0436">Ligase</keyword>
<feature type="domain" description="Mur ligase C-terminal" evidence="10">
    <location>
        <begin position="338"/>
        <end position="463"/>
    </location>
</feature>
<dbReference type="PANTHER" id="PTHR23135:SF4">
    <property type="entry name" value="UDP-N-ACETYLMURAMOYL-L-ALANYL-D-GLUTAMATE--2,6-DIAMINOPIMELATE LIGASE MURE HOMOLOG, CHLOROPLASTIC"/>
    <property type="match status" value="1"/>
</dbReference>
<dbReference type="Pfam" id="PF08245">
    <property type="entry name" value="Mur_ligase_M"/>
    <property type="match status" value="1"/>
</dbReference>
<dbReference type="AlphaFoldDB" id="A0A401J9U7"/>
<evidence type="ECO:0000259" key="9">
    <source>
        <dbReference type="Pfam" id="PF01225"/>
    </source>
</evidence>
<dbReference type="InterPro" id="IPR004101">
    <property type="entry name" value="Mur_ligase_C"/>
</dbReference>
<dbReference type="EC" id="6.3.2.13" evidence="7"/>
<evidence type="ECO:0000256" key="8">
    <source>
        <dbReference type="RuleBase" id="RU004135"/>
    </source>
</evidence>
<dbReference type="NCBIfam" id="NF001124">
    <property type="entry name" value="PRK00139.1-2"/>
    <property type="match status" value="1"/>
</dbReference>
<feature type="binding site" evidence="7">
    <location>
        <position position="465"/>
    </location>
    <ligand>
        <name>meso-2,6-diaminopimelate</name>
        <dbReference type="ChEBI" id="CHEBI:57791"/>
    </ligand>
</feature>
<comment type="caution">
    <text evidence="12">The sequence shown here is derived from an EMBL/GenBank/DDBJ whole genome shotgun (WGS) entry which is preliminary data.</text>
</comment>
<comment type="PTM">
    <text evidence="7">Carboxylation is probably crucial for Mg(2+) binding and, consequently, for the gamma-phosphate positioning of ATP.</text>
</comment>
<evidence type="ECO:0000256" key="4">
    <source>
        <dbReference type="ARBA" id="ARBA00022984"/>
    </source>
</evidence>
<dbReference type="InterPro" id="IPR036615">
    <property type="entry name" value="Mur_ligase_C_dom_sf"/>
</dbReference>
<dbReference type="GO" id="GO:0008765">
    <property type="term" value="F:UDP-N-acetylmuramoylalanyl-D-glutamate-2,6-diaminopimelate ligase activity"/>
    <property type="evidence" value="ECO:0007669"/>
    <property type="project" value="UniProtKB-UniRule"/>
</dbReference>
<evidence type="ECO:0000259" key="11">
    <source>
        <dbReference type="Pfam" id="PF08245"/>
    </source>
</evidence>
<feature type="modified residue" description="N6-carboxylysine" evidence="7">
    <location>
        <position position="226"/>
    </location>
</feature>
<dbReference type="UniPathway" id="UPA00219"/>
<dbReference type="InterPro" id="IPR000713">
    <property type="entry name" value="Mur_ligase_N"/>
</dbReference>
<comment type="pathway">
    <text evidence="7 8">Cell wall biogenesis; peptidoglycan biosynthesis.</text>
</comment>
<evidence type="ECO:0000256" key="6">
    <source>
        <dbReference type="ARBA" id="ARBA00023316"/>
    </source>
</evidence>
<dbReference type="Gene3D" id="3.40.1390.10">
    <property type="entry name" value="MurE/MurF, N-terminal domain"/>
    <property type="match status" value="1"/>
</dbReference>
<keyword evidence="2 7" id="KW-0132">Cell division</keyword>
<dbReference type="GO" id="GO:0005737">
    <property type="term" value="C:cytoplasm"/>
    <property type="evidence" value="ECO:0007669"/>
    <property type="project" value="UniProtKB-SubCell"/>
</dbReference>
<feature type="binding site" evidence="7">
    <location>
        <position position="388"/>
    </location>
    <ligand>
        <name>meso-2,6-diaminopimelate</name>
        <dbReference type="ChEBI" id="CHEBI:57791"/>
    </ligand>
</feature>
<feature type="binding site" evidence="7">
    <location>
        <begin position="117"/>
        <end position="123"/>
    </location>
    <ligand>
        <name>ATP</name>
        <dbReference type="ChEBI" id="CHEBI:30616"/>
    </ligand>
</feature>
<comment type="cofactor">
    <cofactor evidence="7">
        <name>Mg(2+)</name>
        <dbReference type="ChEBI" id="CHEBI:18420"/>
    </cofactor>
</comment>
<feature type="binding site" evidence="7">
    <location>
        <position position="194"/>
    </location>
    <ligand>
        <name>UDP-N-acetyl-alpha-D-muramoyl-L-alanyl-D-glutamate</name>
        <dbReference type="ChEBI" id="CHEBI:83900"/>
    </ligand>
</feature>
<dbReference type="PANTHER" id="PTHR23135">
    <property type="entry name" value="MUR LIGASE FAMILY MEMBER"/>
    <property type="match status" value="1"/>
</dbReference>
<evidence type="ECO:0000256" key="3">
    <source>
        <dbReference type="ARBA" id="ARBA00022960"/>
    </source>
</evidence>
<dbReference type="SUPFAM" id="SSF53244">
    <property type="entry name" value="MurD-like peptide ligases, peptide-binding domain"/>
    <property type="match status" value="1"/>
</dbReference>
<dbReference type="InterPro" id="IPR035911">
    <property type="entry name" value="MurE/MurF_N"/>
</dbReference>
<evidence type="ECO:0000256" key="5">
    <source>
        <dbReference type="ARBA" id="ARBA00023306"/>
    </source>
</evidence>
<comment type="subcellular location">
    <subcellularLocation>
        <location evidence="7 8">Cytoplasm</location>
    </subcellularLocation>
</comment>
<feature type="binding site" evidence="7">
    <location>
        <position position="33"/>
    </location>
    <ligand>
        <name>UDP-N-acetyl-alpha-D-muramoyl-L-alanyl-D-glutamate</name>
        <dbReference type="ChEBI" id="CHEBI:83900"/>
    </ligand>
</feature>
<dbReference type="InterPro" id="IPR036565">
    <property type="entry name" value="Mur-like_cat_sf"/>
</dbReference>
<dbReference type="InterPro" id="IPR013221">
    <property type="entry name" value="Mur_ligase_cen"/>
</dbReference>
<feature type="domain" description="Mur ligase N-terminal catalytic" evidence="9">
    <location>
        <begin position="27"/>
        <end position="73"/>
    </location>
</feature>
<accession>A0A401J9U7</accession>
<dbReference type="GO" id="GO:0008360">
    <property type="term" value="P:regulation of cell shape"/>
    <property type="evidence" value="ECO:0007669"/>
    <property type="project" value="UniProtKB-KW"/>
</dbReference>
<feature type="binding site" evidence="7">
    <location>
        <position position="186"/>
    </location>
    <ligand>
        <name>UDP-N-acetyl-alpha-D-muramoyl-L-alanyl-D-glutamate</name>
        <dbReference type="ChEBI" id="CHEBI:83900"/>
    </ligand>
</feature>
<dbReference type="Pfam" id="PF01225">
    <property type="entry name" value="Mur_ligase"/>
    <property type="match status" value="1"/>
</dbReference>
<evidence type="ECO:0000313" key="13">
    <source>
        <dbReference type="Proteomes" id="UP000286806"/>
    </source>
</evidence>
<dbReference type="GO" id="GO:0000287">
    <property type="term" value="F:magnesium ion binding"/>
    <property type="evidence" value="ECO:0007669"/>
    <property type="project" value="UniProtKB-UniRule"/>
</dbReference>
<keyword evidence="7" id="KW-0067">ATP-binding</keyword>
<organism evidence="12 13">
    <name type="scientific">Sulfuriferula multivorans</name>
    <dbReference type="NCBI Taxonomy" id="1559896"/>
    <lineage>
        <taxon>Bacteria</taxon>
        <taxon>Pseudomonadati</taxon>
        <taxon>Pseudomonadota</taxon>
        <taxon>Betaproteobacteria</taxon>
        <taxon>Nitrosomonadales</taxon>
        <taxon>Sulfuricellaceae</taxon>
        <taxon>Sulfuriferula</taxon>
    </lineage>
</organism>
<keyword evidence="3 7" id="KW-0133">Cell shape</keyword>
<dbReference type="Proteomes" id="UP000286806">
    <property type="component" value="Unassembled WGS sequence"/>
</dbReference>
<evidence type="ECO:0000313" key="12">
    <source>
        <dbReference type="EMBL" id="GBL44326.1"/>
    </source>
</evidence>
<proteinExistence type="inferred from homology"/>
<name>A0A401J9U7_9PROT</name>
<keyword evidence="5 7" id="KW-0131">Cell cycle</keyword>
<feature type="binding site" evidence="7">
    <location>
        <position position="461"/>
    </location>
    <ligand>
        <name>meso-2,6-diaminopimelate</name>
        <dbReference type="ChEBI" id="CHEBI:57791"/>
    </ligand>
</feature>
<protein>
    <recommendedName>
        <fullName evidence="7">UDP-N-acetylmuramoyl-L-alanyl-D-glutamate--2,6-diaminopimelate ligase</fullName>
        <ecNumber evidence="7">6.3.2.13</ecNumber>
    </recommendedName>
    <alternativeName>
        <fullName evidence="7">Meso-A2pm-adding enzyme</fullName>
    </alternativeName>
    <alternativeName>
        <fullName evidence="7">Meso-diaminopimelate-adding enzyme</fullName>
    </alternativeName>
    <alternativeName>
        <fullName evidence="7">UDP-MurNAc-L-Ala-D-Glu:meso-diaminopimelate ligase</fullName>
    </alternativeName>
    <alternativeName>
        <fullName evidence="7">UDP-MurNAc-tripeptide synthetase</fullName>
    </alternativeName>
    <alternativeName>
        <fullName evidence="7">UDP-N-acetylmuramyl-tripeptide synthetase</fullName>
    </alternativeName>
</protein>
<dbReference type="Gene3D" id="3.40.1190.10">
    <property type="entry name" value="Mur-like, catalytic domain"/>
    <property type="match status" value="1"/>
</dbReference>
<keyword evidence="4 7" id="KW-0573">Peptidoglycan synthesis</keyword>
<gene>
    <name evidence="7" type="primary">murE</name>
    <name evidence="12" type="ORF">SFMTTN_0121</name>
</gene>
<keyword evidence="6 7" id="KW-0961">Cell wall biogenesis/degradation</keyword>
<dbReference type="SUPFAM" id="SSF53623">
    <property type="entry name" value="MurD-like peptide ligases, catalytic domain"/>
    <property type="match status" value="1"/>
</dbReference>
<evidence type="ECO:0000256" key="7">
    <source>
        <dbReference type="HAMAP-Rule" id="MF_00208"/>
    </source>
</evidence>
<reference evidence="12 13" key="1">
    <citation type="journal article" date="2019" name="Front. Microbiol.">
        <title>Genomes of Neutrophilic Sulfur-Oxidizing Chemolithoautotrophs Representing 9 Proteobacterial Species From 8 Genera.</title>
        <authorList>
            <person name="Watanabe T."/>
            <person name="Kojima H."/>
            <person name="Umezawa K."/>
            <person name="Hori C."/>
            <person name="Takasuka T.E."/>
            <person name="Kato Y."/>
            <person name="Fukui M."/>
        </authorList>
    </citation>
    <scope>NUCLEOTIDE SEQUENCE [LARGE SCALE GENOMIC DNA]</scope>
    <source>
        <strain evidence="12 13">TTN</strain>
    </source>
</reference>
<comment type="caution">
    <text evidence="7">Lacks conserved residue(s) required for the propagation of feature annotation.</text>
</comment>
<comment type="function">
    <text evidence="7">Catalyzes the addition of meso-diaminopimelic acid to the nucleotide precursor UDP-N-acetylmuramoyl-L-alanyl-D-glutamate (UMAG) in the biosynthesis of bacterial cell-wall peptidoglycan.</text>
</comment>
<evidence type="ECO:0000256" key="2">
    <source>
        <dbReference type="ARBA" id="ARBA00022618"/>
    </source>
</evidence>
<dbReference type="GO" id="GO:0071555">
    <property type="term" value="P:cell wall organization"/>
    <property type="evidence" value="ECO:0007669"/>
    <property type="project" value="UniProtKB-KW"/>
</dbReference>
<dbReference type="SUPFAM" id="SSF63418">
    <property type="entry name" value="MurE/MurF N-terminal domain"/>
    <property type="match status" value="1"/>
</dbReference>
<sequence length="493" mass="51320">MIAASDAQQQTAAGILAALARQGARLTALTADSRKVTPGCGFAAYPGDTSDGRNYLDQAIAAGAAGVLWEQRDYAWPQEWSQLPNVAVTGLKDRIGEIAAAVYGNPSDKLWVIGVTGTNGKTSCAHWLAQSLTGSGRRSAVIGTLGNGFPDALTPSVNTTPDAIVLQQALAGYVEQGATAAVMEVSSHGLAQGRVNGVQFDVAVFTNLSRDHLDYHGDMDGYAAAKAVLFKWPGLRYAVLNMDDEFGRALAGQLSGSKVEVVSYGMCSSRVRGTALKLSASGQEMDIESEWGNAHLVSSLLGGFNAHNLLATLATLLVSGVSMAEAVRQLATVKPVAGRMQALGGDGKPVVVVDYAHTPDALEKVLCTLREINPHGKLICVFGCGGKRDTGKRPLMGAIAAALADHVIVTSDNPRNEDPLAIIADITAGMSGDYCIEADRGAAIAAAVRSAGAGDVVLVAGKGHEDYQEIHGVKYPFSDVDVATQALEGWTCT</sequence>
<dbReference type="Gene3D" id="3.90.190.20">
    <property type="entry name" value="Mur ligase, C-terminal domain"/>
    <property type="match status" value="1"/>
</dbReference>
<feature type="binding site" evidence="7">
    <location>
        <begin position="412"/>
        <end position="415"/>
    </location>
    <ligand>
        <name>meso-2,6-diaminopimelate</name>
        <dbReference type="ChEBI" id="CHEBI:57791"/>
    </ligand>
</feature>
<dbReference type="GO" id="GO:0005524">
    <property type="term" value="F:ATP binding"/>
    <property type="evidence" value="ECO:0007669"/>
    <property type="project" value="UniProtKB-UniRule"/>
</dbReference>
<dbReference type="GO" id="GO:0009252">
    <property type="term" value="P:peptidoglycan biosynthetic process"/>
    <property type="evidence" value="ECO:0007669"/>
    <property type="project" value="UniProtKB-UniRule"/>
</dbReference>
<feature type="domain" description="Mur ligase central" evidence="11">
    <location>
        <begin position="115"/>
        <end position="315"/>
    </location>
</feature>
<dbReference type="Pfam" id="PF02875">
    <property type="entry name" value="Mur_ligase_C"/>
    <property type="match status" value="1"/>
</dbReference>
<dbReference type="InterPro" id="IPR005761">
    <property type="entry name" value="UDP-N-AcMur-Glu-dNH2Pim_ligase"/>
</dbReference>